<evidence type="ECO:0000259" key="11">
    <source>
        <dbReference type="PROSITE" id="PS50862"/>
    </source>
</evidence>
<feature type="region of interest" description="Aspartate" evidence="9">
    <location>
        <begin position="235"/>
        <end position="238"/>
    </location>
</feature>
<protein>
    <recommendedName>
        <fullName evidence="9">Aspartate--tRNA(Asp/Asn) ligase</fullName>
        <ecNumber evidence="9">6.1.1.23</ecNumber>
    </recommendedName>
    <alternativeName>
        <fullName evidence="9">Aspartyl-tRNA synthetase</fullName>
        <shortName evidence="9">AspRS</shortName>
    </alternativeName>
    <alternativeName>
        <fullName evidence="9">Non-discriminating aspartyl-tRNA synthetase</fullName>
        <shortName evidence="9">ND-AspRS</shortName>
    </alternativeName>
</protein>
<evidence type="ECO:0000256" key="9">
    <source>
        <dbReference type="HAMAP-Rule" id="MF_02075"/>
    </source>
</evidence>
<feature type="region of interest" description="Disordered" evidence="10">
    <location>
        <begin position="50"/>
        <end position="85"/>
    </location>
</feature>
<dbReference type="PANTHER" id="PTHR43450">
    <property type="entry name" value="ASPARTYL-TRNA SYNTHETASE"/>
    <property type="match status" value="1"/>
</dbReference>
<evidence type="ECO:0000256" key="10">
    <source>
        <dbReference type="SAM" id="MobiDB-lite"/>
    </source>
</evidence>
<feature type="binding site" evidence="9">
    <location>
        <position position="213"/>
    </location>
    <ligand>
        <name>L-aspartate</name>
        <dbReference type="ChEBI" id="CHEBI:29991"/>
    </ligand>
</feature>
<keyword evidence="13" id="KW-1185">Reference proteome</keyword>
<organism evidence="12 13">
    <name type="scientific">Amycolatopsis carbonis</name>
    <dbReference type="NCBI Taxonomy" id="715471"/>
    <lineage>
        <taxon>Bacteria</taxon>
        <taxon>Bacillati</taxon>
        <taxon>Actinomycetota</taxon>
        <taxon>Actinomycetes</taxon>
        <taxon>Pseudonocardiales</taxon>
        <taxon>Pseudonocardiaceae</taxon>
        <taxon>Amycolatopsis</taxon>
    </lineage>
</organism>
<feature type="compositionally biased region" description="Pro residues" evidence="10">
    <location>
        <begin position="52"/>
        <end position="63"/>
    </location>
</feature>
<dbReference type="RefSeq" id="WP_285973783.1">
    <property type="nucleotide sequence ID" value="NZ_CP127294.1"/>
</dbReference>
<name>A0A9Y2N1N3_9PSEU</name>
<keyword evidence="6 9" id="KW-0067">ATP-binding</keyword>
<dbReference type="InterPro" id="IPR002312">
    <property type="entry name" value="Asp/Asn-tRNA-synth_IIb"/>
</dbReference>
<dbReference type="GO" id="GO:0017101">
    <property type="term" value="C:aminoacyl-tRNA synthetase multienzyme complex"/>
    <property type="evidence" value="ECO:0007669"/>
    <property type="project" value="TreeGrafter"/>
</dbReference>
<feature type="binding site" evidence="9">
    <location>
        <position position="256"/>
    </location>
    <ligand>
        <name>L-aspartate</name>
        <dbReference type="ChEBI" id="CHEBI:29991"/>
    </ligand>
</feature>
<evidence type="ECO:0000256" key="1">
    <source>
        <dbReference type="ARBA" id="ARBA00004496"/>
    </source>
</evidence>
<comment type="subunit">
    <text evidence="9">Homodimer.</text>
</comment>
<comment type="similarity">
    <text evidence="2 9">Belongs to the class-II aminoacyl-tRNA synthetase family. Type 2 subfamily.</text>
</comment>
<sequence>MSPRTLVADLPAHAGATVTIAGWLHRRRALKSVPFLVIRDRTGLAQVVFSAPPHPGPNTPPPSQGGVPESILSPTPDKNGHQAEMRPSCPQLGAGVDKFSDGTEIAQLSEETVVEVTGRVVANKQAPGGIEIVEATIEVLATPEKRPPFDLYRPTIPAALPTVLDNAAVALRHPELKRRHEIAARSVAAFRRALDHRGFTEVHTPKIVATSTESGANVFQLDYFGKPAYLAQSPQFFKQALVGVFERFYEVGPVFRAEPHDTARHLAQYTSLDAELGFITDHRDVMAVLRDVIAEMATAVGPEAPAVPAAIPTISYPAAQEILHSTEPDLSPEDERRLGEWALDNHNSEFLYVTGYPMTKRPFYTHPDPSAPELSNSFDLLFRGLELVTGGQRLHHHADYLAALGPEAEQYRDYLATFAHGMPPHGGFAIGLERWVARVLKVPNIRGTTLFPRDLHRLRP</sequence>
<dbReference type="Pfam" id="PF00152">
    <property type="entry name" value="tRNA-synt_2"/>
    <property type="match status" value="1"/>
</dbReference>
<comment type="function">
    <text evidence="9">Aspartyl-tRNA synthetase with relaxed tRNA specificity since it is able to aspartylate not only its cognate tRNA(Asp) but also tRNA(Asn). Reaction proceeds in two steps: L-aspartate is first activated by ATP to form Asp-AMP and then transferred to the acceptor end of tRNA(Asp/Asn).</text>
</comment>
<dbReference type="GO" id="GO:0003723">
    <property type="term" value="F:RNA binding"/>
    <property type="evidence" value="ECO:0007669"/>
    <property type="project" value="TreeGrafter"/>
</dbReference>
<evidence type="ECO:0000256" key="3">
    <source>
        <dbReference type="ARBA" id="ARBA00022490"/>
    </source>
</evidence>
<dbReference type="InterPro" id="IPR012340">
    <property type="entry name" value="NA-bd_OB-fold"/>
</dbReference>
<evidence type="ECO:0000313" key="13">
    <source>
        <dbReference type="Proteomes" id="UP001236014"/>
    </source>
</evidence>
<dbReference type="HAMAP" id="MF_02075">
    <property type="entry name" value="Asp_tRNA_synth_type2"/>
    <property type="match status" value="1"/>
</dbReference>
<dbReference type="Gene3D" id="2.40.50.140">
    <property type="entry name" value="Nucleic acid-binding proteins"/>
    <property type="match status" value="2"/>
</dbReference>
<dbReference type="InterPro" id="IPR004523">
    <property type="entry name" value="Asp-tRNA_synthase_2"/>
</dbReference>
<feature type="binding site" evidence="9">
    <location>
        <begin position="264"/>
        <end position="266"/>
    </location>
    <ligand>
        <name>ATP</name>
        <dbReference type="ChEBI" id="CHEBI:30616"/>
    </ligand>
</feature>
<feature type="binding site" evidence="9">
    <location>
        <begin position="256"/>
        <end position="258"/>
    </location>
    <ligand>
        <name>ATP</name>
        <dbReference type="ChEBI" id="CHEBI:30616"/>
    </ligand>
</feature>
<evidence type="ECO:0000256" key="4">
    <source>
        <dbReference type="ARBA" id="ARBA00022598"/>
    </source>
</evidence>
<keyword evidence="5 9" id="KW-0547">Nucleotide-binding</keyword>
<dbReference type="PRINTS" id="PR01042">
    <property type="entry name" value="TRNASYNTHASP"/>
</dbReference>
<dbReference type="InterPro" id="IPR006195">
    <property type="entry name" value="aa-tRNA-synth_II"/>
</dbReference>
<evidence type="ECO:0000256" key="6">
    <source>
        <dbReference type="ARBA" id="ARBA00022840"/>
    </source>
</evidence>
<dbReference type="GO" id="GO:0050560">
    <property type="term" value="F:aspartate-tRNA(Asn) ligase activity"/>
    <property type="evidence" value="ECO:0007669"/>
    <property type="project" value="UniProtKB-EC"/>
</dbReference>
<evidence type="ECO:0000313" key="12">
    <source>
        <dbReference type="EMBL" id="WIX83229.1"/>
    </source>
</evidence>
<dbReference type="EC" id="6.1.1.23" evidence="9"/>
<keyword evidence="4 9" id="KW-0436">Ligase</keyword>
<dbReference type="PANTHER" id="PTHR43450:SF1">
    <property type="entry name" value="ASPARTATE--TRNA LIGASE, CYTOPLASMIC"/>
    <property type="match status" value="1"/>
</dbReference>
<feature type="binding site" evidence="9">
    <location>
        <position position="386"/>
    </location>
    <ligand>
        <name>ATP</name>
        <dbReference type="ChEBI" id="CHEBI:30616"/>
    </ligand>
</feature>
<dbReference type="EMBL" id="CP127294">
    <property type="protein sequence ID" value="WIX83229.1"/>
    <property type="molecule type" value="Genomic_DNA"/>
</dbReference>
<dbReference type="KEGG" id="acab:QRX50_21945"/>
<feature type="domain" description="Aminoacyl-transfer RNA synthetases class-II family profile" evidence="11">
    <location>
        <begin position="188"/>
        <end position="460"/>
    </location>
</feature>
<feature type="binding site" evidence="9">
    <location>
        <begin position="431"/>
        <end position="434"/>
    </location>
    <ligand>
        <name>ATP</name>
        <dbReference type="ChEBI" id="CHEBI:30616"/>
    </ligand>
</feature>
<dbReference type="GO" id="GO:0006422">
    <property type="term" value="P:aspartyl-tRNA aminoacylation"/>
    <property type="evidence" value="ECO:0007669"/>
    <property type="project" value="UniProtKB-UniRule"/>
</dbReference>
<feature type="site" description="Important for tRNA non-discrimination" evidence="9">
    <location>
        <position position="127"/>
    </location>
</feature>
<dbReference type="SUPFAM" id="SSF55681">
    <property type="entry name" value="Class II aaRS and biotin synthetases"/>
    <property type="match status" value="1"/>
</dbReference>
<feature type="binding site" evidence="9">
    <location>
        <position position="393"/>
    </location>
    <ligand>
        <name>L-aspartate</name>
        <dbReference type="ChEBI" id="CHEBI:29991"/>
    </ligand>
</feature>
<comment type="subcellular location">
    <subcellularLocation>
        <location evidence="1 9">Cytoplasm</location>
    </subcellularLocation>
</comment>
<feature type="binding site" evidence="9">
    <location>
        <position position="389"/>
    </location>
    <ligand>
        <name>L-aspartate</name>
        <dbReference type="ChEBI" id="CHEBI:29991"/>
    </ligand>
</feature>
<dbReference type="GO" id="GO:0004815">
    <property type="term" value="F:aspartate-tRNA ligase activity"/>
    <property type="evidence" value="ECO:0007669"/>
    <property type="project" value="UniProtKB-UniRule"/>
</dbReference>
<evidence type="ECO:0000256" key="8">
    <source>
        <dbReference type="ARBA" id="ARBA00023146"/>
    </source>
</evidence>
<comment type="catalytic activity">
    <reaction evidence="9">
        <text>tRNA(Asx) + L-aspartate + ATP = L-aspartyl-tRNA(Asx) + AMP + diphosphate</text>
        <dbReference type="Rhea" id="RHEA:18349"/>
        <dbReference type="Rhea" id="RHEA-COMP:9710"/>
        <dbReference type="Rhea" id="RHEA-COMP:9711"/>
        <dbReference type="ChEBI" id="CHEBI:29991"/>
        <dbReference type="ChEBI" id="CHEBI:30616"/>
        <dbReference type="ChEBI" id="CHEBI:33019"/>
        <dbReference type="ChEBI" id="CHEBI:78442"/>
        <dbReference type="ChEBI" id="CHEBI:78516"/>
        <dbReference type="ChEBI" id="CHEBI:456215"/>
        <dbReference type="EC" id="6.1.1.23"/>
    </reaction>
</comment>
<gene>
    <name evidence="9 12" type="primary">aspS</name>
    <name evidence="12" type="ORF">QRX50_21945</name>
</gene>
<proteinExistence type="inferred from homology"/>
<keyword evidence="8 9" id="KW-0030">Aminoacyl-tRNA synthetase</keyword>
<keyword evidence="3 9" id="KW-0963">Cytoplasm</keyword>
<dbReference type="Gene3D" id="3.30.930.10">
    <property type="entry name" value="Bira Bifunctional Protein, Domain 2"/>
    <property type="match status" value="1"/>
</dbReference>
<dbReference type="NCBIfam" id="NF003483">
    <property type="entry name" value="PRK05159.1"/>
    <property type="match status" value="1"/>
</dbReference>
<dbReference type="GO" id="GO:0005829">
    <property type="term" value="C:cytosol"/>
    <property type="evidence" value="ECO:0007669"/>
    <property type="project" value="TreeGrafter"/>
</dbReference>
<keyword evidence="7 9" id="KW-0648">Protein biosynthesis</keyword>
<dbReference type="InterPro" id="IPR045864">
    <property type="entry name" value="aa-tRNA-synth_II/BPL/LPL"/>
</dbReference>
<evidence type="ECO:0000256" key="2">
    <source>
        <dbReference type="ARBA" id="ARBA00005312"/>
    </source>
</evidence>
<reference evidence="12 13" key="1">
    <citation type="submission" date="2023-06" db="EMBL/GenBank/DDBJ databases">
        <authorList>
            <person name="Oyuntsetseg B."/>
            <person name="Kim S.B."/>
        </authorList>
    </citation>
    <scope>NUCLEOTIDE SEQUENCE [LARGE SCALE GENOMIC DNA]</scope>
    <source>
        <strain evidence="12 13">2-15</strain>
    </source>
</reference>
<evidence type="ECO:0000256" key="7">
    <source>
        <dbReference type="ARBA" id="ARBA00022917"/>
    </source>
</evidence>
<dbReference type="PROSITE" id="PS50862">
    <property type="entry name" value="AA_TRNA_LIGASE_II"/>
    <property type="match status" value="1"/>
</dbReference>
<dbReference type="GO" id="GO:0005524">
    <property type="term" value="F:ATP binding"/>
    <property type="evidence" value="ECO:0007669"/>
    <property type="project" value="UniProtKB-UniRule"/>
</dbReference>
<dbReference type="SUPFAM" id="SSF50249">
    <property type="entry name" value="Nucleic acid-binding proteins"/>
    <property type="match status" value="1"/>
</dbReference>
<dbReference type="Proteomes" id="UP001236014">
    <property type="component" value="Chromosome"/>
</dbReference>
<dbReference type="AlphaFoldDB" id="A0A9Y2N1N3"/>
<evidence type="ECO:0000256" key="5">
    <source>
        <dbReference type="ARBA" id="ARBA00022741"/>
    </source>
</evidence>
<dbReference type="InterPro" id="IPR004364">
    <property type="entry name" value="Aa-tRNA-synt_II"/>
</dbReference>
<accession>A0A9Y2N1N3</accession>